<protein>
    <submittedName>
        <fullName evidence="1">Uncharacterized protein</fullName>
    </submittedName>
</protein>
<evidence type="ECO:0000313" key="1">
    <source>
        <dbReference type="EMBL" id="DAE14614.1"/>
    </source>
</evidence>
<name>A0A8S5Q5K8_9CAUD</name>
<reference evidence="1" key="1">
    <citation type="journal article" date="2021" name="Proc. Natl. Acad. Sci. U.S.A.">
        <title>A Catalog of Tens of Thousands of Viruses from Human Metagenomes Reveals Hidden Associations with Chronic Diseases.</title>
        <authorList>
            <person name="Tisza M.J."/>
            <person name="Buck C.B."/>
        </authorList>
    </citation>
    <scope>NUCLEOTIDE SEQUENCE</scope>
    <source>
        <strain evidence="1">CtTRu92</strain>
    </source>
</reference>
<dbReference type="EMBL" id="BK015589">
    <property type="protein sequence ID" value="DAE14614.1"/>
    <property type="molecule type" value="Genomic_DNA"/>
</dbReference>
<accession>A0A8S5Q5K8</accession>
<organism evidence="1">
    <name type="scientific">Myoviridae sp. ctTRu92</name>
    <dbReference type="NCBI Taxonomy" id="2825111"/>
    <lineage>
        <taxon>Viruses</taxon>
        <taxon>Duplodnaviria</taxon>
        <taxon>Heunggongvirae</taxon>
        <taxon>Uroviricota</taxon>
        <taxon>Caudoviricetes</taxon>
    </lineage>
</organism>
<proteinExistence type="predicted"/>
<sequence>MSESENIYKISRKIDSRPLLNLIDHEIFV</sequence>